<dbReference type="AlphaFoldDB" id="A0AAD9B2A0"/>
<protein>
    <submittedName>
        <fullName evidence="1">Uncharacterized protein</fullName>
    </submittedName>
</protein>
<proteinExistence type="predicted"/>
<comment type="caution">
    <text evidence="1">The sequence shown here is derived from an EMBL/GenBank/DDBJ whole genome shotgun (WGS) entry which is preliminary data.</text>
</comment>
<keyword evidence="2" id="KW-1185">Reference proteome</keyword>
<dbReference type="Proteomes" id="UP001228049">
    <property type="component" value="Unassembled WGS sequence"/>
</dbReference>
<organism evidence="1 2">
    <name type="scientific">Dissostichus eleginoides</name>
    <name type="common">Patagonian toothfish</name>
    <name type="synonym">Dissostichus amissus</name>
    <dbReference type="NCBI Taxonomy" id="100907"/>
    <lineage>
        <taxon>Eukaryota</taxon>
        <taxon>Metazoa</taxon>
        <taxon>Chordata</taxon>
        <taxon>Craniata</taxon>
        <taxon>Vertebrata</taxon>
        <taxon>Euteleostomi</taxon>
        <taxon>Actinopterygii</taxon>
        <taxon>Neopterygii</taxon>
        <taxon>Teleostei</taxon>
        <taxon>Neoteleostei</taxon>
        <taxon>Acanthomorphata</taxon>
        <taxon>Eupercaria</taxon>
        <taxon>Perciformes</taxon>
        <taxon>Notothenioidei</taxon>
        <taxon>Nototheniidae</taxon>
        <taxon>Dissostichus</taxon>
    </lineage>
</organism>
<dbReference type="SUPFAM" id="SSF47986">
    <property type="entry name" value="DEATH domain"/>
    <property type="match status" value="1"/>
</dbReference>
<dbReference type="EMBL" id="JASDAP010000491">
    <property type="protein sequence ID" value="KAK1874663.1"/>
    <property type="molecule type" value="Genomic_DNA"/>
</dbReference>
<dbReference type="InterPro" id="IPR011029">
    <property type="entry name" value="DEATH-like_dom_sf"/>
</dbReference>
<accession>A0AAD9B2A0</accession>
<dbReference type="Gene3D" id="1.10.533.10">
    <property type="entry name" value="Death Domain, Fas"/>
    <property type="match status" value="1"/>
</dbReference>
<name>A0AAD9B2A0_DISEL</name>
<evidence type="ECO:0000313" key="1">
    <source>
        <dbReference type="EMBL" id="KAK1874663.1"/>
    </source>
</evidence>
<sequence>MDLTALETKWRTALSSILDELTEVEFQKLLFNLEKIPQGKKEGQPRGNMTSFIIQYYGPEESIALIDRQMKILPRLDNAVQQPLKEIKELKKLLKKNKGQK</sequence>
<evidence type="ECO:0000313" key="2">
    <source>
        <dbReference type="Proteomes" id="UP001228049"/>
    </source>
</evidence>
<reference evidence="1" key="1">
    <citation type="submission" date="2023-04" db="EMBL/GenBank/DDBJ databases">
        <title>Chromosome-level genome of Chaenocephalus aceratus.</title>
        <authorList>
            <person name="Park H."/>
        </authorList>
    </citation>
    <scope>NUCLEOTIDE SEQUENCE</scope>
    <source>
        <strain evidence="1">DE</strain>
        <tissue evidence="1">Muscle</tissue>
    </source>
</reference>
<gene>
    <name evidence="1" type="ORF">KUDE01_006886</name>
</gene>